<dbReference type="Gene3D" id="2.170.270.10">
    <property type="entry name" value="SET domain"/>
    <property type="match status" value="1"/>
</dbReference>
<name>A0AAX4K350_9TREE</name>
<dbReference type="InterPro" id="IPR002893">
    <property type="entry name" value="Znf_MYND"/>
</dbReference>
<dbReference type="GO" id="GO:0005634">
    <property type="term" value="C:nucleus"/>
    <property type="evidence" value="ECO:0007669"/>
    <property type="project" value="TreeGrafter"/>
</dbReference>
<feature type="compositionally biased region" description="Basic and acidic residues" evidence="5">
    <location>
        <begin position="127"/>
        <end position="151"/>
    </location>
</feature>
<reference evidence="8 9" key="1">
    <citation type="submission" date="2024-01" db="EMBL/GenBank/DDBJ databases">
        <title>Comparative genomics of Cryptococcus and Kwoniella reveals pathogenesis evolution and contrasting modes of karyotype evolution via chromosome fusion or intercentromeric recombination.</title>
        <authorList>
            <person name="Coelho M.A."/>
            <person name="David-Palma M."/>
            <person name="Shea T."/>
            <person name="Bowers K."/>
            <person name="McGinley-Smith S."/>
            <person name="Mohammad A.W."/>
            <person name="Gnirke A."/>
            <person name="Yurkov A.M."/>
            <person name="Nowrousian M."/>
            <person name="Sun S."/>
            <person name="Cuomo C.A."/>
            <person name="Heitman J."/>
        </authorList>
    </citation>
    <scope>NUCLEOTIDE SEQUENCE [LARGE SCALE GENOMIC DNA]</scope>
    <source>
        <strain evidence="8 9">CBS 6074</strain>
    </source>
</reference>
<feature type="compositionally biased region" description="Low complexity" evidence="5">
    <location>
        <begin position="25"/>
        <end position="39"/>
    </location>
</feature>
<dbReference type="InterPro" id="IPR046341">
    <property type="entry name" value="SET_dom_sf"/>
</dbReference>
<evidence type="ECO:0000256" key="1">
    <source>
        <dbReference type="ARBA" id="ARBA00022723"/>
    </source>
</evidence>
<gene>
    <name evidence="8" type="ORF">L201_006925</name>
</gene>
<evidence type="ECO:0008006" key="10">
    <source>
        <dbReference type="Google" id="ProtNLM"/>
    </source>
</evidence>
<dbReference type="PROSITE" id="PS50865">
    <property type="entry name" value="ZF_MYND_2"/>
    <property type="match status" value="1"/>
</dbReference>
<evidence type="ECO:0000313" key="9">
    <source>
        <dbReference type="Proteomes" id="UP001355207"/>
    </source>
</evidence>
<dbReference type="PANTHER" id="PTHR12197:SF251">
    <property type="entry name" value="EG:BACR7C10.4 PROTEIN"/>
    <property type="match status" value="1"/>
</dbReference>
<evidence type="ECO:0000256" key="4">
    <source>
        <dbReference type="PROSITE-ProRule" id="PRU00134"/>
    </source>
</evidence>
<dbReference type="Proteomes" id="UP001355207">
    <property type="component" value="Chromosome 9"/>
</dbReference>
<feature type="domain" description="SET" evidence="6">
    <location>
        <begin position="164"/>
        <end position="468"/>
    </location>
</feature>
<dbReference type="Pfam" id="PF01753">
    <property type="entry name" value="zf-MYND"/>
    <property type="match status" value="1"/>
</dbReference>
<proteinExistence type="predicted"/>
<dbReference type="PANTHER" id="PTHR12197">
    <property type="entry name" value="HISTONE-LYSINE N-METHYLTRANSFERASE SMYD"/>
    <property type="match status" value="1"/>
</dbReference>
<accession>A0AAX4K350</accession>
<keyword evidence="1" id="KW-0479">Metal-binding</keyword>
<dbReference type="RefSeq" id="XP_066078734.1">
    <property type="nucleotide sequence ID" value="XM_066222637.1"/>
</dbReference>
<feature type="domain" description="MYND-type" evidence="7">
    <location>
        <begin position="209"/>
        <end position="271"/>
    </location>
</feature>
<dbReference type="Gene3D" id="6.10.140.2220">
    <property type="match status" value="1"/>
</dbReference>
<dbReference type="InterPro" id="IPR050869">
    <property type="entry name" value="H3K4_H4K5_MeTrfase"/>
</dbReference>
<sequence>MNDDMKARMDEVMSKWNSLEGYTDSTSSSNGGSSANTNAVPKYNTRANGKSSRPSGPFNGTEDRNEAMSHAREVLERMLGRKLAPDAEFGHSDNFSDLASDLDNNLRDHNYNFDDDDDDDGGQTGSADHEERDVVRTEAVENSDKPKKDEISHKLYQEELKNVNELEIHNLPGRGRGFIAKKLIKPGSIILKVKPTISTLQNQHLKRICHGCFLTAEERSIYVSQNERERLEKKMRGELKLKLNRCASCKVLHYCSKECQISDWSLHKHECVALQRFRKMYYNTYPNHPSKNDSDDLTWTDPSNETVRALARIIWKRKDERDKNGGKDGLWWKQIASLETHINRSPEKEMIKLAQQAQHLQHYLSASIPLKSKSIEEENRLDPVNLKDFGFANVNEVMRFCSSFHVNSFTLSSPSLSPIGVSNSPLMALSNHSCDPNAVVVFPNGGKFMELIAIKDIQPNEEILTSYIDLSCPYSIRQRDILERYRFSCNCTLCEKGKSDENWVDPRWCVKHIGCKKGEQGKGKMPDKGLIGKISIKCDTCDENFEIDSHRVLSEVQRGVDLLDQDEIGQLKYHEAKKEIKTLIPTLQKHIPNCSYPLLSLLRLSSLVHTPPQTPSDLDISIRSIKAAYEGSLITYPKNHPISTICLAEYSKLSSLTDSEVLPKLHIKSIREKSISSMLEAIELLNKSIKSTNISFGIENKGGIVNKEMKGILFGCQSELDGIRSKFGP</sequence>
<organism evidence="8 9">
    <name type="scientific">Kwoniella dendrophila CBS 6074</name>
    <dbReference type="NCBI Taxonomy" id="1295534"/>
    <lineage>
        <taxon>Eukaryota</taxon>
        <taxon>Fungi</taxon>
        <taxon>Dikarya</taxon>
        <taxon>Basidiomycota</taxon>
        <taxon>Agaricomycotina</taxon>
        <taxon>Tremellomycetes</taxon>
        <taxon>Tremellales</taxon>
        <taxon>Cryptococcaceae</taxon>
        <taxon>Kwoniella</taxon>
    </lineage>
</organism>
<dbReference type="Pfam" id="PF00856">
    <property type="entry name" value="SET"/>
    <property type="match status" value="1"/>
</dbReference>
<evidence type="ECO:0000256" key="2">
    <source>
        <dbReference type="ARBA" id="ARBA00022771"/>
    </source>
</evidence>
<evidence type="ECO:0000256" key="3">
    <source>
        <dbReference type="ARBA" id="ARBA00022833"/>
    </source>
</evidence>
<feature type="compositionally biased region" description="Basic and acidic residues" evidence="5">
    <location>
        <begin position="61"/>
        <end position="73"/>
    </location>
</feature>
<dbReference type="GeneID" id="91097594"/>
<keyword evidence="3" id="KW-0862">Zinc</keyword>
<dbReference type="Gene3D" id="1.10.220.160">
    <property type="match status" value="1"/>
</dbReference>
<evidence type="ECO:0000256" key="5">
    <source>
        <dbReference type="SAM" id="MobiDB-lite"/>
    </source>
</evidence>
<dbReference type="SUPFAM" id="SSF82199">
    <property type="entry name" value="SET domain"/>
    <property type="match status" value="1"/>
</dbReference>
<evidence type="ECO:0000259" key="7">
    <source>
        <dbReference type="PROSITE" id="PS50865"/>
    </source>
</evidence>
<dbReference type="GO" id="GO:0008270">
    <property type="term" value="F:zinc ion binding"/>
    <property type="evidence" value="ECO:0007669"/>
    <property type="project" value="UniProtKB-KW"/>
</dbReference>
<feature type="compositionally biased region" description="Polar residues" evidence="5">
    <location>
        <begin position="45"/>
        <end position="54"/>
    </location>
</feature>
<evidence type="ECO:0000259" key="6">
    <source>
        <dbReference type="PROSITE" id="PS50280"/>
    </source>
</evidence>
<keyword evidence="2 4" id="KW-0863">Zinc-finger</keyword>
<dbReference type="PROSITE" id="PS50280">
    <property type="entry name" value="SET"/>
    <property type="match status" value="1"/>
</dbReference>
<dbReference type="SMART" id="SM00317">
    <property type="entry name" value="SET"/>
    <property type="match status" value="1"/>
</dbReference>
<keyword evidence="9" id="KW-1185">Reference proteome</keyword>
<feature type="region of interest" description="Disordered" evidence="5">
    <location>
        <begin position="20"/>
        <end position="73"/>
    </location>
</feature>
<feature type="region of interest" description="Disordered" evidence="5">
    <location>
        <begin position="109"/>
        <end position="151"/>
    </location>
</feature>
<protein>
    <recommendedName>
        <fullName evidence="10">SET domain-containing protein</fullName>
    </recommendedName>
</protein>
<dbReference type="SUPFAM" id="SSF144232">
    <property type="entry name" value="HIT/MYND zinc finger-like"/>
    <property type="match status" value="1"/>
</dbReference>
<dbReference type="EMBL" id="CP144106">
    <property type="protein sequence ID" value="WWC91972.1"/>
    <property type="molecule type" value="Genomic_DNA"/>
</dbReference>
<dbReference type="InterPro" id="IPR001214">
    <property type="entry name" value="SET_dom"/>
</dbReference>
<dbReference type="AlphaFoldDB" id="A0AAX4K350"/>
<evidence type="ECO:0000313" key="8">
    <source>
        <dbReference type="EMBL" id="WWC91972.1"/>
    </source>
</evidence>